<evidence type="ECO:0000259" key="4">
    <source>
        <dbReference type="Pfam" id="PF13407"/>
    </source>
</evidence>
<dbReference type="OrthoDB" id="9814427at2"/>
<comment type="subcellular location">
    <subcellularLocation>
        <location evidence="1">Cell envelope</location>
    </subcellularLocation>
</comment>
<dbReference type="Pfam" id="PF13407">
    <property type="entry name" value="Peripla_BP_4"/>
    <property type="match status" value="1"/>
</dbReference>
<comment type="caution">
    <text evidence="5">The sequence shown here is derived from an EMBL/GenBank/DDBJ whole genome shotgun (WGS) entry which is preliminary data.</text>
</comment>
<dbReference type="EMBL" id="VBSP01000001">
    <property type="protein sequence ID" value="TLQ49450.1"/>
    <property type="molecule type" value="Genomic_DNA"/>
</dbReference>
<dbReference type="GO" id="GO:0030313">
    <property type="term" value="C:cell envelope"/>
    <property type="evidence" value="ECO:0007669"/>
    <property type="project" value="UniProtKB-SubCell"/>
</dbReference>
<dbReference type="SUPFAM" id="SSF53822">
    <property type="entry name" value="Periplasmic binding protein-like I"/>
    <property type="match status" value="1"/>
</dbReference>
<gene>
    <name evidence="5" type="ORF">FEZ33_00230</name>
</gene>
<dbReference type="AlphaFoldDB" id="A0A5R9EGY8"/>
<evidence type="ECO:0000256" key="2">
    <source>
        <dbReference type="ARBA" id="ARBA00007639"/>
    </source>
</evidence>
<dbReference type="Gene3D" id="3.40.50.2300">
    <property type="match status" value="2"/>
</dbReference>
<dbReference type="GO" id="GO:0030246">
    <property type="term" value="F:carbohydrate binding"/>
    <property type="evidence" value="ECO:0007669"/>
    <property type="project" value="UniProtKB-ARBA"/>
</dbReference>
<evidence type="ECO:0000313" key="6">
    <source>
        <dbReference type="Proteomes" id="UP000306420"/>
    </source>
</evidence>
<dbReference type="InterPro" id="IPR028082">
    <property type="entry name" value="Peripla_BP_I"/>
</dbReference>
<protein>
    <submittedName>
        <fullName evidence="5">Substrate-binding domain-containing protein</fullName>
    </submittedName>
</protein>
<reference evidence="5 6" key="1">
    <citation type="submission" date="2019-05" db="EMBL/GenBank/DDBJ databases">
        <title>The metagenome of a microbial culture collection derived from dairy environment covers the genomic content of the human microbiome.</title>
        <authorList>
            <person name="Roder T."/>
            <person name="Wuthrich D."/>
            <person name="Sattari Z."/>
            <person name="Von Ah U."/>
            <person name="Bar C."/>
            <person name="Ronchi F."/>
            <person name="Macpherson A.J."/>
            <person name="Ganal-Vonarburg S.C."/>
            <person name="Bruggmann R."/>
            <person name="Vergeres G."/>
        </authorList>
    </citation>
    <scope>NUCLEOTIDE SEQUENCE [LARGE SCALE GENOMIC DNA]</scope>
    <source>
        <strain evidence="5 6">FAM 24227</strain>
    </source>
</reference>
<dbReference type="PANTHER" id="PTHR46847">
    <property type="entry name" value="D-ALLOSE-BINDING PERIPLASMIC PROTEIN-RELATED"/>
    <property type="match status" value="1"/>
</dbReference>
<comment type="similarity">
    <text evidence="2">Belongs to the bacterial solute-binding protein 2 family.</text>
</comment>
<sequence>MKKIKNLLILFVALLITISGINIASLSQVQAQEEPGELAIIIPGAEHGWLAGVAYFAELKAEELGIENYRILTSSNVNEQASQIDEVLSQEVGAVVLLPHTDELSLSAQKLVDADIPLIVFDRRVDVDYTAYVAGSNPEIGEMTAELLGEELVGEGKIAVLNNPSAGSVSYERVDAFKAVMEETYPDIELVDMTVENFTQEAGLSVATDMLVANPELQAIFSIDDESSLGILQAIKDTGRDDIQYLSGAGGSQAYFQEIANNEDINLFTATYSPSMIGDAIAEAWKVLNGEEVEQDQIVSPTIVNSDNVEDFLDENSPY</sequence>
<dbReference type="Proteomes" id="UP000306420">
    <property type="component" value="Unassembled WGS sequence"/>
</dbReference>
<evidence type="ECO:0000256" key="3">
    <source>
        <dbReference type="ARBA" id="ARBA00022729"/>
    </source>
</evidence>
<feature type="domain" description="Periplasmic binding protein" evidence="4">
    <location>
        <begin position="39"/>
        <end position="291"/>
    </location>
</feature>
<evidence type="ECO:0000313" key="5">
    <source>
        <dbReference type="EMBL" id="TLQ49450.1"/>
    </source>
</evidence>
<accession>A0A5R9EGY8</accession>
<dbReference type="PANTHER" id="PTHR46847:SF1">
    <property type="entry name" value="D-ALLOSE-BINDING PERIPLASMIC PROTEIN-RELATED"/>
    <property type="match status" value="1"/>
</dbReference>
<proteinExistence type="inferred from homology"/>
<dbReference type="RefSeq" id="WP_138403372.1">
    <property type="nucleotide sequence ID" value="NZ_VBSP01000001.1"/>
</dbReference>
<dbReference type="InterPro" id="IPR025997">
    <property type="entry name" value="SBP_2_dom"/>
</dbReference>
<organism evidence="5 6">
    <name type="scientific">Ruoffia tabacinasalis</name>
    <dbReference type="NCBI Taxonomy" id="87458"/>
    <lineage>
        <taxon>Bacteria</taxon>
        <taxon>Bacillati</taxon>
        <taxon>Bacillota</taxon>
        <taxon>Bacilli</taxon>
        <taxon>Lactobacillales</taxon>
        <taxon>Aerococcaceae</taxon>
        <taxon>Ruoffia</taxon>
    </lineage>
</organism>
<evidence type="ECO:0000256" key="1">
    <source>
        <dbReference type="ARBA" id="ARBA00004196"/>
    </source>
</evidence>
<keyword evidence="3" id="KW-0732">Signal</keyword>
<name>A0A5R9EGY8_9LACT</name>